<accession>A0A6A6YA97</accession>
<gene>
    <name evidence="2 4" type="ORF">BDZ99DRAFT_105553</name>
</gene>
<evidence type="ECO:0000313" key="4">
    <source>
        <dbReference type="RefSeq" id="XP_033572417.1"/>
    </source>
</evidence>
<evidence type="ECO:0000313" key="2">
    <source>
        <dbReference type="EMBL" id="KAF2805453.1"/>
    </source>
</evidence>
<organism evidence="2">
    <name type="scientific">Mytilinidion resinicola</name>
    <dbReference type="NCBI Taxonomy" id="574789"/>
    <lineage>
        <taxon>Eukaryota</taxon>
        <taxon>Fungi</taxon>
        <taxon>Dikarya</taxon>
        <taxon>Ascomycota</taxon>
        <taxon>Pezizomycotina</taxon>
        <taxon>Dothideomycetes</taxon>
        <taxon>Pleosporomycetidae</taxon>
        <taxon>Mytilinidiales</taxon>
        <taxon>Mytilinidiaceae</taxon>
        <taxon>Mytilinidion</taxon>
    </lineage>
</organism>
<reference evidence="2 4" key="1">
    <citation type="journal article" date="2020" name="Stud. Mycol.">
        <title>101 Dothideomycetes genomes: a test case for predicting lifestyles and emergence of pathogens.</title>
        <authorList>
            <person name="Haridas S."/>
            <person name="Albert R."/>
            <person name="Binder M."/>
            <person name="Bloem J."/>
            <person name="Labutti K."/>
            <person name="Salamov A."/>
            <person name="Andreopoulos B."/>
            <person name="Baker S."/>
            <person name="Barry K."/>
            <person name="Bills G."/>
            <person name="Bluhm B."/>
            <person name="Cannon C."/>
            <person name="Castanera R."/>
            <person name="Culley D."/>
            <person name="Daum C."/>
            <person name="Ezra D."/>
            <person name="Gonzalez J."/>
            <person name="Henrissat B."/>
            <person name="Kuo A."/>
            <person name="Liang C."/>
            <person name="Lipzen A."/>
            <person name="Lutzoni F."/>
            <person name="Magnuson J."/>
            <person name="Mondo S."/>
            <person name="Nolan M."/>
            <person name="Ohm R."/>
            <person name="Pangilinan J."/>
            <person name="Park H.-J."/>
            <person name="Ramirez L."/>
            <person name="Alfaro M."/>
            <person name="Sun H."/>
            <person name="Tritt A."/>
            <person name="Yoshinaga Y."/>
            <person name="Zwiers L.-H."/>
            <person name="Turgeon B."/>
            <person name="Goodwin S."/>
            <person name="Spatafora J."/>
            <person name="Crous P."/>
            <person name="Grigoriev I."/>
        </authorList>
    </citation>
    <scope>NUCLEOTIDE SEQUENCE</scope>
    <source>
        <strain evidence="2 4">CBS 304.34</strain>
    </source>
</reference>
<keyword evidence="3" id="KW-1185">Reference proteome</keyword>
<evidence type="ECO:0000313" key="3">
    <source>
        <dbReference type="Proteomes" id="UP000504636"/>
    </source>
</evidence>
<feature type="compositionally biased region" description="Basic residues" evidence="1">
    <location>
        <begin position="96"/>
        <end position="106"/>
    </location>
</feature>
<evidence type="ECO:0000256" key="1">
    <source>
        <dbReference type="SAM" id="MobiDB-lite"/>
    </source>
</evidence>
<protein>
    <submittedName>
        <fullName evidence="2 4">Uncharacterized protein</fullName>
    </submittedName>
</protein>
<sequence>MWDRYKWASSGKAEVADVLADLMLSTTLLNTFMHGETWGGLGDIENSIEEFRAMLARLPQTPTKNSSRRRSLSLSHVGRCSIASLAIAKLRRKVTRRRRLARKASPGRHSGATKLGRSVPKPTTTIKKSSRSAPRPTTLTRMNTGLVTNQQRNNRLQSYLSNLPKHTPPASVAHYQCWKVGKGSYAFGGFRHLSIPSTGGDSSN</sequence>
<dbReference type="AlphaFoldDB" id="A0A6A6YA97"/>
<dbReference type="EMBL" id="MU003709">
    <property type="protein sequence ID" value="KAF2805453.1"/>
    <property type="molecule type" value="Genomic_DNA"/>
</dbReference>
<reference evidence="4" key="2">
    <citation type="submission" date="2020-04" db="EMBL/GenBank/DDBJ databases">
        <authorList>
            <consortium name="NCBI Genome Project"/>
        </authorList>
    </citation>
    <scope>NUCLEOTIDE SEQUENCE</scope>
    <source>
        <strain evidence="4">CBS 304.34</strain>
    </source>
</reference>
<dbReference type="OrthoDB" id="3937014at2759"/>
<proteinExistence type="predicted"/>
<dbReference type="Proteomes" id="UP000504636">
    <property type="component" value="Unplaced"/>
</dbReference>
<feature type="region of interest" description="Disordered" evidence="1">
    <location>
        <begin position="96"/>
        <end position="141"/>
    </location>
</feature>
<feature type="compositionally biased region" description="Polar residues" evidence="1">
    <location>
        <begin position="121"/>
        <end position="141"/>
    </location>
</feature>
<dbReference type="RefSeq" id="XP_033572417.1">
    <property type="nucleotide sequence ID" value="XM_033712360.1"/>
</dbReference>
<reference evidence="4" key="3">
    <citation type="submission" date="2025-04" db="UniProtKB">
        <authorList>
            <consortium name="RefSeq"/>
        </authorList>
    </citation>
    <scope>IDENTIFICATION</scope>
    <source>
        <strain evidence="4">CBS 304.34</strain>
    </source>
</reference>
<name>A0A6A6YA97_9PEZI</name>
<dbReference type="GeneID" id="54453253"/>